<sequence length="360" mass="41177">MDRTRAFRPSEIFFTNEMRAISELVMDFIFSFVIAIVGVISNMLVIVVFAKQGFSESVNISMTTIALWDFAKCLGGAMQRMAGPIKLLSKADAESWTNISVVIFNYLICFSSYVTSALAAYVAVERCLCVSIPFKVKWLLTPKVTLIVCIGISVVVFGSFVVIYGIYDIYWLYNPTYNTTTAFYRYNDFFYEHRGPLFEYYNLSGIIWPTVSFVVIVVSTSIIVSKLREGSKFRASNADVVGKSDSGSQLSSRDRQVVKMLVVIIGVYVFNLSPRIALYMAKYFIYEFYFLREYHNLFVFVCYFLWVFDLLNGAINFFIFYKMSTSFRDTFLRLICLRKPQADSNKPVNKQSVTHTTSGV</sequence>
<feature type="domain" description="G-protein coupled receptors family 1 profile" evidence="10">
    <location>
        <begin position="41"/>
        <end position="320"/>
    </location>
</feature>
<feature type="transmembrane region" description="Helical" evidence="9">
    <location>
        <begin position="297"/>
        <end position="321"/>
    </location>
</feature>
<evidence type="ECO:0000313" key="12">
    <source>
        <dbReference type="RefSeq" id="XP_012940693.1"/>
    </source>
</evidence>
<evidence type="ECO:0000256" key="7">
    <source>
        <dbReference type="ARBA" id="ARBA00023224"/>
    </source>
</evidence>
<keyword evidence="5 9" id="KW-0472">Membrane</keyword>
<feature type="transmembrane region" description="Helical" evidence="9">
    <location>
        <begin position="103"/>
        <end position="124"/>
    </location>
</feature>
<dbReference type="SUPFAM" id="SSF81321">
    <property type="entry name" value="Family A G protein-coupled receptor-like"/>
    <property type="match status" value="1"/>
</dbReference>
<feature type="transmembrane region" description="Helical" evidence="9">
    <location>
        <begin position="257"/>
        <end position="277"/>
    </location>
</feature>
<evidence type="ECO:0000256" key="1">
    <source>
        <dbReference type="ARBA" id="ARBA00004141"/>
    </source>
</evidence>
<name>A0ABM1A4I6_APLCA</name>
<dbReference type="InterPro" id="IPR017452">
    <property type="entry name" value="GPCR_Rhodpsn_7TM"/>
</dbReference>
<protein>
    <submittedName>
        <fullName evidence="12">Uncharacterized protein LOC101851589</fullName>
    </submittedName>
</protein>
<proteinExistence type="inferred from homology"/>
<dbReference type="InterPro" id="IPR019427">
    <property type="entry name" value="7TM_GPCR_serpentine_rcpt_Srw"/>
</dbReference>
<evidence type="ECO:0000256" key="8">
    <source>
        <dbReference type="RuleBase" id="RU000688"/>
    </source>
</evidence>
<dbReference type="Gene3D" id="1.20.1070.10">
    <property type="entry name" value="Rhodopsin 7-helix transmembrane proteins"/>
    <property type="match status" value="1"/>
</dbReference>
<evidence type="ECO:0000256" key="9">
    <source>
        <dbReference type="SAM" id="Phobius"/>
    </source>
</evidence>
<dbReference type="PANTHER" id="PTHR24243:SF233">
    <property type="entry name" value="THYROTROPIN-RELEASING HORMONE RECEPTOR"/>
    <property type="match status" value="1"/>
</dbReference>
<reference evidence="12" key="1">
    <citation type="submission" date="2025-08" db="UniProtKB">
        <authorList>
            <consortium name="RefSeq"/>
        </authorList>
    </citation>
    <scope>IDENTIFICATION</scope>
</reference>
<comment type="subcellular location">
    <subcellularLocation>
        <location evidence="1">Membrane</location>
        <topology evidence="1">Multi-pass membrane protein</topology>
    </subcellularLocation>
</comment>
<keyword evidence="2 8" id="KW-0812">Transmembrane</keyword>
<gene>
    <name evidence="12" type="primary">LOC101851589</name>
</gene>
<evidence type="ECO:0000256" key="6">
    <source>
        <dbReference type="ARBA" id="ARBA00023170"/>
    </source>
</evidence>
<keyword evidence="3 9" id="KW-1133">Transmembrane helix</keyword>
<accession>A0ABM1A4I6</accession>
<feature type="transmembrane region" description="Helical" evidence="9">
    <location>
        <begin position="144"/>
        <end position="167"/>
    </location>
</feature>
<evidence type="ECO:0000256" key="5">
    <source>
        <dbReference type="ARBA" id="ARBA00023136"/>
    </source>
</evidence>
<organism evidence="11 12">
    <name type="scientific">Aplysia californica</name>
    <name type="common">California sea hare</name>
    <dbReference type="NCBI Taxonomy" id="6500"/>
    <lineage>
        <taxon>Eukaryota</taxon>
        <taxon>Metazoa</taxon>
        <taxon>Spiralia</taxon>
        <taxon>Lophotrochozoa</taxon>
        <taxon>Mollusca</taxon>
        <taxon>Gastropoda</taxon>
        <taxon>Heterobranchia</taxon>
        <taxon>Euthyneura</taxon>
        <taxon>Tectipleura</taxon>
        <taxon>Aplysiida</taxon>
        <taxon>Aplysioidea</taxon>
        <taxon>Aplysiidae</taxon>
        <taxon>Aplysia</taxon>
    </lineage>
</organism>
<dbReference type="InterPro" id="IPR000276">
    <property type="entry name" value="GPCR_Rhodpsn"/>
</dbReference>
<comment type="similarity">
    <text evidence="8">Belongs to the G-protein coupled receptor 1 family.</text>
</comment>
<dbReference type="PANTHER" id="PTHR24243">
    <property type="entry name" value="G-PROTEIN COUPLED RECEPTOR"/>
    <property type="match status" value="1"/>
</dbReference>
<evidence type="ECO:0000256" key="2">
    <source>
        <dbReference type="ARBA" id="ARBA00022692"/>
    </source>
</evidence>
<dbReference type="PROSITE" id="PS00237">
    <property type="entry name" value="G_PROTEIN_RECEP_F1_1"/>
    <property type="match status" value="1"/>
</dbReference>
<evidence type="ECO:0000256" key="3">
    <source>
        <dbReference type="ARBA" id="ARBA00022989"/>
    </source>
</evidence>
<keyword evidence="11" id="KW-1185">Reference proteome</keyword>
<feature type="transmembrane region" description="Helical" evidence="9">
    <location>
        <begin position="206"/>
        <end position="224"/>
    </location>
</feature>
<feature type="transmembrane region" description="Helical" evidence="9">
    <location>
        <begin position="28"/>
        <end position="50"/>
    </location>
</feature>
<dbReference type="PROSITE" id="PS50262">
    <property type="entry name" value="G_PROTEIN_RECEP_F1_2"/>
    <property type="match status" value="1"/>
</dbReference>
<dbReference type="GeneID" id="101851589"/>
<keyword evidence="4 8" id="KW-0297">G-protein coupled receptor</keyword>
<keyword evidence="6 8" id="KW-0675">Receptor</keyword>
<evidence type="ECO:0000256" key="4">
    <source>
        <dbReference type="ARBA" id="ARBA00023040"/>
    </source>
</evidence>
<dbReference type="Proteomes" id="UP000694888">
    <property type="component" value="Unplaced"/>
</dbReference>
<evidence type="ECO:0000259" key="10">
    <source>
        <dbReference type="PROSITE" id="PS50262"/>
    </source>
</evidence>
<dbReference type="PRINTS" id="PR00237">
    <property type="entry name" value="GPCRRHODOPSN"/>
</dbReference>
<dbReference type="Pfam" id="PF10324">
    <property type="entry name" value="7TM_GPCR_Srw"/>
    <property type="match status" value="1"/>
</dbReference>
<keyword evidence="7 8" id="KW-0807">Transducer</keyword>
<dbReference type="RefSeq" id="XP_012940693.1">
    <property type="nucleotide sequence ID" value="XM_013085239.2"/>
</dbReference>
<evidence type="ECO:0000313" key="11">
    <source>
        <dbReference type="Proteomes" id="UP000694888"/>
    </source>
</evidence>